<proteinExistence type="predicted"/>
<dbReference type="OrthoDB" id="2272836at2759"/>
<feature type="region of interest" description="Disordered" evidence="6">
    <location>
        <begin position="107"/>
        <end position="149"/>
    </location>
</feature>
<comment type="caution">
    <text evidence="8">The sequence shown here is derived from an EMBL/GenBank/DDBJ whole genome shotgun (WGS) entry which is preliminary data.</text>
</comment>
<feature type="domain" description="WRKY" evidence="7">
    <location>
        <begin position="386"/>
        <end position="451"/>
    </location>
</feature>
<comment type="subcellular location">
    <subcellularLocation>
        <location evidence="1">Nucleus</location>
    </subcellularLocation>
</comment>
<sequence length="459" mass="52112">MRLKTSESMNWINKQNDRDMSPSSFNLQEIIETYGENSEIFQLILISKVEEDRRRIEEAKLKQKKIDFFVSNKEQLPPIISCQNCNSLGQGYNLHEMTTPIEKMSKKLDDHSYSRPISENRKYLPRKQDNAKKKIKRNDNKPRVLGLSPEEFYKDVDHSSSTAYSVQQNETTSLQTKRHKSLTQLFSSSSLSICSPLQDKSVDSHNFQQALQSSVALPINRRNSVDGSSNRASDTLPPIGATFLMDEQTQDGLGLHAPFMPSERPSKMTSAPLTSYHNTSYPTLPTLDSFETSIMNTLPFNNNHGSTSSADSSSRKELNMATLNLKESSLQTDTVASITSRSMIGKNKYLKKLALPPNIKSSNQSQASVTTRRRREMQPITMIIETKEFPYNDDYVWKNNGNTTHKSTGQKSIYYKCSNSNAGCSVNKTVSFRSNGEYLIKYRGFHLHECCKIKRVMAM</sequence>
<dbReference type="GO" id="GO:0043565">
    <property type="term" value="F:sequence-specific DNA binding"/>
    <property type="evidence" value="ECO:0007669"/>
    <property type="project" value="InterPro"/>
</dbReference>
<name>A0A8H7RED3_9FUNG</name>
<dbReference type="SMART" id="SM00774">
    <property type="entry name" value="WRKY"/>
    <property type="match status" value="1"/>
</dbReference>
<dbReference type="GO" id="GO:0005634">
    <property type="term" value="C:nucleus"/>
    <property type="evidence" value="ECO:0007669"/>
    <property type="project" value="UniProtKB-SubCell"/>
</dbReference>
<feature type="compositionally biased region" description="Basic and acidic residues" evidence="6">
    <location>
        <begin position="107"/>
        <end position="142"/>
    </location>
</feature>
<evidence type="ECO:0000256" key="5">
    <source>
        <dbReference type="ARBA" id="ARBA00023242"/>
    </source>
</evidence>
<gene>
    <name evidence="8" type="ORF">INT47_008274</name>
</gene>
<keyword evidence="4" id="KW-0804">Transcription</keyword>
<dbReference type="EMBL" id="JAEPRD010000015">
    <property type="protein sequence ID" value="KAG2209432.1"/>
    <property type="molecule type" value="Genomic_DNA"/>
</dbReference>
<dbReference type="InterPro" id="IPR036576">
    <property type="entry name" value="WRKY_dom_sf"/>
</dbReference>
<evidence type="ECO:0000256" key="2">
    <source>
        <dbReference type="ARBA" id="ARBA00023015"/>
    </source>
</evidence>
<evidence type="ECO:0000313" key="8">
    <source>
        <dbReference type="EMBL" id="KAG2209432.1"/>
    </source>
</evidence>
<dbReference type="PROSITE" id="PS50811">
    <property type="entry name" value="WRKY"/>
    <property type="match status" value="1"/>
</dbReference>
<dbReference type="Pfam" id="PF03106">
    <property type="entry name" value="WRKY"/>
    <property type="match status" value="1"/>
</dbReference>
<protein>
    <recommendedName>
        <fullName evidence="7">WRKY domain-containing protein</fullName>
    </recommendedName>
</protein>
<keyword evidence="3" id="KW-0238">DNA-binding</keyword>
<evidence type="ECO:0000256" key="6">
    <source>
        <dbReference type="SAM" id="MobiDB-lite"/>
    </source>
</evidence>
<reference evidence="8" key="1">
    <citation type="submission" date="2020-12" db="EMBL/GenBank/DDBJ databases">
        <title>Metabolic potential, ecology and presence of endohyphal bacteria is reflected in genomic diversity of Mucoromycotina.</title>
        <authorList>
            <person name="Muszewska A."/>
            <person name="Okrasinska A."/>
            <person name="Steczkiewicz K."/>
            <person name="Drgas O."/>
            <person name="Orlowska M."/>
            <person name="Perlinska-Lenart U."/>
            <person name="Aleksandrzak-Piekarczyk T."/>
            <person name="Szatraj K."/>
            <person name="Zielenkiewicz U."/>
            <person name="Pilsyk S."/>
            <person name="Malc E."/>
            <person name="Mieczkowski P."/>
            <person name="Kruszewska J.S."/>
            <person name="Biernat P."/>
            <person name="Pawlowska J."/>
        </authorList>
    </citation>
    <scope>NUCLEOTIDE SEQUENCE</scope>
    <source>
        <strain evidence="8">WA0000017839</strain>
    </source>
</reference>
<dbReference type="InterPro" id="IPR003657">
    <property type="entry name" value="WRKY_dom"/>
</dbReference>
<organism evidence="8 9">
    <name type="scientific">Mucor saturninus</name>
    <dbReference type="NCBI Taxonomy" id="64648"/>
    <lineage>
        <taxon>Eukaryota</taxon>
        <taxon>Fungi</taxon>
        <taxon>Fungi incertae sedis</taxon>
        <taxon>Mucoromycota</taxon>
        <taxon>Mucoromycotina</taxon>
        <taxon>Mucoromycetes</taxon>
        <taxon>Mucorales</taxon>
        <taxon>Mucorineae</taxon>
        <taxon>Mucoraceae</taxon>
        <taxon>Mucor</taxon>
    </lineage>
</organism>
<evidence type="ECO:0000259" key="7">
    <source>
        <dbReference type="PROSITE" id="PS50811"/>
    </source>
</evidence>
<keyword evidence="5" id="KW-0539">Nucleus</keyword>
<evidence type="ECO:0000313" key="9">
    <source>
        <dbReference type="Proteomes" id="UP000603453"/>
    </source>
</evidence>
<dbReference type="AlphaFoldDB" id="A0A8H7RED3"/>
<keyword evidence="2" id="KW-0805">Transcription regulation</keyword>
<dbReference type="SUPFAM" id="SSF118290">
    <property type="entry name" value="WRKY DNA-binding domain"/>
    <property type="match status" value="1"/>
</dbReference>
<dbReference type="Proteomes" id="UP000603453">
    <property type="component" value="Unassembled WGS sequence"/>
</dbReference>
<evidence type="ECO:0000256" key="3">
    <source>
        <dbReference type="ARBA" id="ARBA00023125"/>
    </source>
</evidence>
<keyword evidence="9" id="KW-1185">Reference proteome</keyword>
<evidence type="ECO:0000256" key="4">
    <source>
        <dbReference type="ARBA" id="ARBA00023163"/>
    </source>
</evidence>
<accession>A0A8H7RED3</accession>
<dbReference type="Gene3D" id="2.20.25.80">
    <property type="entry name" value="WRKY domain"/>
    <property type="match status" value="1"/>
</dbReference>
<dbReference type="GO" id="GO:0003700">
    <property type="term" value="F:DNA-binding transcription factor activity"/>
    <property type="evidence" value="ECO:0007669"/>
    <property type="project" value="InterPro"/>
</dbReference>
<evidence type="ECO:0000256" key="1">
    <source>
        <dbReference type="ARBA" id="ARBA00004123"/>
    </source>
</evidence>